<dbReference type="UniPathway" id="UPA00705"/>
<organism evidence="17">
    <name type="scientific">Romanomermis culicivorax</name>
    <name type="common">Nematode worm</name>
    <dbReference type="NCBI Taxonomy" id="13658"/>
    <lineage>
        <taxon>Eukaryota</taxon>
        <taxon>Metazoa</taxon>
        <taxon>Ecdysozoa</taxon>
        <taxon>Nematoda</taxon>
        <taxon>Enoplea</taxon>
        <taxon>Dorylaimia</taxon>
        <taxon>Mermithida</taxon>
        <taxon>Mermithoidea</taxon>
        <taxon>Mermithidae</taxon>
        <taxon>Romanomermis</taxon>
    </lineage>
</organism>
<evidence type="ECO:0000256" key="15">
    <source>
        <dbReference type="SAM" id="Phobius"/>
    </source>
</evidence>
<feature type="transmembrane region" description="Helical" evidence="15">
    <location>
        <begin position="95"/>
        <end position="119"/>
    </location>
</feature>
<evidence type="ECO:0000256" key="10">
    <source>
        <dbReference type="ARBA" id="ARBA00022982"/>
    </source>
</evidence>
<dbReference type="EC" id="7.1.1.9" evidence="14"/>
<evidence type="ECO:0000256" key="4">
    <source>
        <dbReference type="ARBA" id="ARBA00009578"/>
    </source>
</evidence>
<dbReference type="GO" id="GO:0046872">
    <property type="term" value="F:metal ion binding"/>
    <property type="evidence" value="ECO:0007669"/>
    <property type="project" value="UniProtKB-KW"/>
</dbReference>
<dbReference type="InterPro" id="IPR033944">
    <property type="entry name" value="Cyt_c_oxase_su1_dom"/>
</dbReference>
<reference evidence="17" key="3">
    <citation type="submission" date="2006-12" db="EMBL/GenBank/DDBJ databases">
        <authorList>
            <person name="Wu Z.K."/>
            <person name="Hyman B.C."/>
        </authorList>
    </citation>
    <scope>NUCLEOTIDE SEQUENCE</scope>
</reference>
<feature type="domain" description="Cytochrome oxidase subunit I profile" evidence="16">
    <location>
        <begin position="1"/>
        <end position="511"/>
    </location>
</feature>
<feature type="transmembrane region" description="Helical" evidence="15">
    <location>
        <begin position="262"/>
        <end position="285"/>
    </location>
</feature>
<dbReference type="Gene3D" id="1.20.210.10">
    <property type="entry name" value="Cytochrome c oxidase-like, subunit I domain"/>
    <property type="match status" value="1"/>
</dbReference>
<dbReference type="InterPro" id="IPR023616">
    <property type="entry name" value="Cyt_c_oxase-like_su1_dom"/>
</dbReference>
<dbReference type="GO" id="GO:0020037">
    <property type="term" value="F:heme binding"/>
    <property type="evidence" value="ECO:0007669"/>
    <property type="project" value="InterPro"/>
</dbReference>
<feature type="transmembrane region" description="Helical" evidence="15">
    <location>
        <begin position="177"/>
        <end position="204"/>
    </location>
</feature>
<dbReference type="InterPro" id="IPR036927">
    <property type="entry name" value="Cyt_c_oxase-like_su1_sf"/>
</dbReference>
<dbReference type="PROSITE" id="PS50855">
    <property type="entry name" value="COX1"/>
    <property type="match status" value="1"/>
</dbReference>
<keyword evidence="14" id="KW-0999">Mitochondrion inner membrane</keyword>
<feature type="transmembrane region" description="Helical" evidence="15">
    <location>
        <begin position="446"/>
        <end position="468"/>
    </location>
</feature>
<dbReference type="SUPFAM" id="SSF81442">
    <property type="entry name" value="Cytochrome c oxidase subunit I-like"/>
    <property type="match status" value="1"/>
</dbReference>
<sequence>MNHKNIGSYYFISSLWSGLLGLSFSMFIRMNLTSLNLSMLKSNYYLSFYNTSVTSHALLMIFFMIMPALIGGFGNWMLPLLLMCSDLIYPRVNSLSFWILPFSLWFMIMSLMIEAGAGVGWTLYPPLSSEGNLSNNMDFIIFSLHLAGISSILSSINFLVTIIISRFNSMSWDRVPLFVWSMVTTILLLIISLPVLAAAITMLLTDRNLNTSFYNPLGGGDPVLFQHLFWFFGHPEVYILILPAFGIISHVMMILSGKKFAFGYLGMIYAMLSIGVLGCVVWAHHMFTIGLDVDSRSYFTAATMVIAVPTGIKIFSWLSTMHGSMIFMNNSLILWALGFLILFTFGGLTGVTLSSSSLDLLLHDTYFVVGHFHFVLSMGAVFGIMSGLNLWFPLIFGLNQNLIQMNIIFWLMFLGVNMTFISHHFLGLNGMPRRYGDYLDFFSFSTLISSMGAYISMMSLLLLIFSLIDSINSPKCILHYNYYNSEMLLALTPSEHVKNQTFEFKLEMSFN</sequence>
<keyword evidence="14" id="KW-0186">Copper</keyword>
<dbReference type="GO" id="GO:0006123">
    <property type="term" value="P:mitochondrial electron transport, cytochrome c to oxygen"/>
    <property type="evidence" value="ECO:0007669"/>
    <property type="project" value="TreeGrafter"/>
</dbReference>
<comment type="cofactor">
    <cofactor evidence="1">
        <name>heme</name>
        <dbReference type="ChEBI" id="CHEBI:30413"/>
    </cofactor>
</comment>
<evidence type="ECO:0000256" key="1">
    <source>
        <dbReference type="ARBA" id="ARBA00001971"/>
    </source>
</evidence>
<dbReference type="PANTHER" id="PTHR10422:SF18">
    <property type="entry name" value="CYTOCHROME C OXIDASE SUBUNIT 1"/>
    <property type="match status" value="1"/>
</dbReference>
<evidence type="ECO:0000256" key="5">
    <source>
        <dbReference type="ARBA" id="ARBA00015947"/>
    </source>
</evidence>
<dbReference type="Pfam" id="PF00115">
    <property type="entry name" value="COX1"/>
    <property type="match status" value="1"/>
</dbReference>
<comment type="similarity">
    <text evidence="4 14">Belongs to the heme-copper respiratory oxidase family.</text>
</comment>
<feature type="transmembrane region" description="Helical" evidence="15">
    <location>
        <begin position="332"/>
        <end position="354"/>
    </location>
</feature>
<protein>
    <recommendedName>
        <fullName evidence="5 14">Cytochrome c oxidase subunit 1</fullName>
        <ecNumber evidence="14">7.1.1.9</ecNumber>
    </recommendedName>
</protein>
<evidence type="ECO:0000256" key="14">
    <source>
        <dbReference type="RuleBase" id="RU000369"/>
    </source>
</evidence>
<dbReference type="PRINTS" id="PR01165">
    <property type="entry name" value="CYCOXIDASEI"/>
</dbReference>
<reference evidence="17" key="1">
    <citation type="journal article" date="1993" name="Genetics">
        <title>Molecular characterization of lengthy mitochondrial DNA duplications from the parasitic nematode Romanomermis culicivorax.</title>
        <authorList>
            <person name="Azevedo J.L."/>
            <person name="Hyman B.C."/>
        </authorList>
    </citation>
    <scope>NUCLEOTIDE SEQUENCE</scope>
</reference>
<keyword evidence="14" id="KW-0479">Metal-binding</keyword>
<keyword evidence="14" id="KW-0813">Transport</keyword>
<dbReference type="InterPro" id="IPR023615">
    <property type="entry name" value="Cyt_c_Oxase_su1_BS"/>
</dbReference>
<feature type="transmembrane region" description="Helical" evidence="15">
    <location>
        <begin position="237"/>
        <end position="255"/>
    </location>
</feature>
<gene>
    <name evidence="17" type="primary">COXI</name>
</gene>
<comment type="catalytic activity">
    <reaction evidence="13">
        <text>4 Fe(II)-[cytochrome c] + O2 + 8 H(+)(in) = 4 Fe(III)-[cytochrome c] + 2 H2O + 4 H(+)(out)</text>
        <dbReference type="Rhea" id="RHEA:11436"/>
        <dbReference type="Rhea" id="RHEA-COMP:10350"/>
        <dbReference type="Rhea" id="RHEA-COMP:14399"/>
        <dbReference type="ChEBI" id="CHEBI:15377"/>
        <dbReference type="ChEBI" id="CHEBI:15378"/>
        <dbReference type="ChEBI" id="CHEBI:15379"/>
        <dbReference type="ChEBI" id="CHEBI:29033"/>
        <dbReference type="ChEBI" id="CHEBI:29034"/>
        <dbReference type="EC" id="7.1.1.9"/>
    </reaction>
    <physiologicalReaction direction="left-to-right" evidence="13">
        <dbReference type="Rhea" id="RHEA:11437"/>
    </physiologicalReaction>
</comment>
<keyword evidence="14" id="KW-0349">Heme</keyword>
<reference evidence="17" key="2">
    <citation type="journal article" date="1993" name="J. Nematol.">
        <title>Mitochondrial DNA Sequence Divergence among Meloidogyne incognita, Romanomermis culicivorax, Ascaris suum, and Caenorhabditis elegans.</title>
        <authorList>
            <person name="Powers T.O."/>
            <person name="Harris T.S."/>
            <person name="Hyman B.C."/>
        </authorList>
    </citation>
    <scope>NUCLEOTIDE SEQUENCE</scope>
</reference>
<feature type="transmembrane region" description="Helical" evidence="15">
    <location>
        <begin position="407"/>
        <end position="426"/>
    </location>
</feature>
<feature type="transmembrane region" description="Helical" evidence="15">
    <location>
        <begin position="7"/>
        <end position="28"/>
    </location>
</feature>
<keyword evidence="7 14" id="KW-0812">Transmembrane</keyword>
<dbReference type="PANTHER" id="PTHR10422">
    <property type="entry name" value="CYTOCHROME C OXIDASE SUBUNIT 1"/>
    <property type="match status" value="1"/>
</dbReference>
<feature type="transmembrane region" description="Helical" evidence="15">
    <location>
        <begin position="139"/>
        <end position="165"/>
    </location>
</feature>
<keyword evidence="6 14" id="KW-0679">Respiratory chain</keyword>
<feature type="transmembrane region" description="Helical" evidence="15">
    <location>
        <begin position="297"/>
        <end position="320"/>
    </location>
</feature>
<keyword evidence="11 15" id="KW-1133">Transmembrane helix</keyword>
<geneLocation type="mitochondrion" evidence="17"/>
<dbReference type="GO" id="GO:0005743">
    <property type="term" value="C:mitochondrial inner membrane"/>
    <property type="evidence" value="ECO:0007669"/>
    <property type="project" value="UniProtKB-SubCell"/>
</dbReference>
<comment type="pathway">
    <text evidence="3 14">Energy metabolism; oxidative phosphorylation.</text>
</comment>
<feature type="transmembrane region" description="Helical" evidence="15">
    <location>
        <begin position="57"/>
        <end position="83"/>
    </location>
</feature>
<keyword evidence="12 14" id="KW-0472">Membrane</keyword>
<evidence type="ECO:0000313" key="17">
    <source>
        <dbReference type="EMBL" id="ABL11590.1"/>
    </source>
</evidence>
<name>A1EHG1_ROMCU</name>
<feature type="transmembrane region" description="Helical" evidence="15">
    <location>
        <begin position="374"/>
        <end position="395"/>
    </location>
</feature>
<evidence type="ECO:0000256" key="11">
    <source>
        <dbReference type="ARBA" id="ARBA00022989"/>
    </source>
</evidence>
<keyword evidence="9" id="KW-1278">Translocase</keyword>
<dbReference type="PROSITE" id="PS00077">
    <property type="entry name" value="COX1_CUB"/>
    <property type="match status" value="1"/>
</dbReference>
<evidence type="ECO:0000256" key="8">
    <source>
        <dbReference type="ARBA" id="ARBA00022842"/>
    </source>
</evidence>
<evidence type="ECO:0000256" key="12">
    <source>
        <dbReference type="ARBA" id="ARBA00023136"/>
    </source>
</evidence>
<dbReference type="GO" id="GO:0045277">
    <property type="term" value="C:respiratory chain complex IV"/>
    <property type="evidence" value="ECO:0007669"/>
    <property type="project" value="InterPro"/>
</dbReference>
<dbReference type="CDD" id="cd01663">
    <property type="entry name" value="Cyt_c_Oxidase_I"/>
    <property type="match status" value="1"/>
</dbReference>
<keyword evidence="14 17" id="KW-0496">Mitochondrion</keyword>
<evidence type="ECO:0000256" key="6">
    <source>
        <dbReference type="ARBA" id="ARBA00022660"/>
    </source>
</evidence>
<keyword evidence="14" id="KW-0408">Iron</keyword>
<evidence type="ECO:0000256" key="7">
    <source>
        <dbReference type="ARBA" id="ARBA00022692"/>
    </source>
</evidence>
<evidence type="ECO:0000256" key="2">
    <source>
        <dbReference type="ARBA" id="ARBA00004141"/>
    </source>
</evidence>
<evidence type="ECO:0000256" key="3">
    <source>
        <dbReference type="ARBA" id="ARBA00004673"/>
    </source>
</evidence>
<comment type="subcellular location">
    <subcellularLocation>
        <location evidence="2">Membrane</location>
        <topology evidence="2">Multi-pass membrane protein</topology>
    </subcellularLocation>
    <subcellularLocation>
        <location evidence="14">Mitochondrion inner membrane</location>
        <topology evidence="14">Multi-pass membrane protein</topology>
    </subcellularLocation>
</comment>
<dbReference type="InterPro" id="IPR000883">
    <property type="entry name" value="Cyt_C_Oxase_1"/>
</dbReference>
<evidence type="ECO:0000259" key="16">
    <source>
        <dbReference type="PROSITE" id="PS50855"/>
    </source>
</evidence>
<dbReference type="EMBL" id="EF154459">
    <property type="protein sequence ID" value="ABL11590.1"/>
    <property type="molecule type" value="Genomic_DNA"/>
</dbReference>
<dbReference type="GO" id="GO:0015990">
    <property type="term" value="P:electron transport coupled proton transport"/>
    <property type="evidence" value="ECO:0007669"/>
    <property type="project" value="TreeGrafter"/>
</dbReference>
<accession>A1EHG1</accession>
<keyword evidence="10 14" id="KW-0249">Electron transport</keyword>
<evidence type="ECO:0000256" key="13">
    <source>
        <dbReference type="ARBA" id="ARBA00049512"/>
    </source>
</evidence>
<dbReference type="AlphaFoldDB" id="A1EHG1"/>
<evidence type="ECO:0000256" key="9">
    <source>
        <dbReference type="ARBA" id="ARBA00022967"/>
    </source>
</evidence>
<proteinExistence type="inferred from homology"/>
<keyword evidence="8" id="KW-0460">Magnesium</keyword>
<dbReference type="GO" id="GO:0004129">
    <property type="term" value="F:cytochrome-c oxidase activity"/>
    <property type="evidence" value="ECO:0007669"/>
    <property type="project" value="UniProtKB-EC"/>
</dbReference>
<comment type="function">
    <text evidence="14">Component of the cytochrome c oxidase, the last enzyme in the mitochondrial electron transport chain which drives oxidative phosphorylation. The respiratory chain contains 3 multisubunit complexes succinate dehydrogenase (complex II, CII), ubiquinol-cytochrome c oxidoreductase (cytochrome b-c1 complex, complex III, CIII) and cytochrome c oxidase (complex IV, CIV), that cooperate to transfer electrons derived from NADH and succinate to molecular oxygen, creating an electrochemical gradient over the inner membrane that drives transmembrane transport and the ATP synthase. Cytochrome c oxidase is the component of the respiratory chain that catalyzes the reduction of oxygen to water. Electrons originating from reduced cytochrome c in the intermembrane space (IMS) are transferred via the dinuclear copper A center (CU(A)) of subunit 2 and heme A of subunit 1 to the active site in subunit 1, a binuclear center (BNC) formed by heme A3 and copper B (CU(B)). The BNC reduces molecular oxygen to 2 water molecules using 4 electrons from cytochrome c in the IMS and 4 protons from the mitochondrial matrix.</text>
</comment>